<dbReference type="GO" id="GO:0003677">
    <property type="term" value="F:DNA binding"/>
    <property type="evidence" value="ECO:0007669"/>
    <property type="project" value="UniProtKB-KW"/>
</dbReference>
<gene>
    <name evidence="6" type="ORF">ACHAW5_005609</name>
</gene>
<evidence type="ECO:0000259" key="5">
    <source>
        <dbReference type="Pfam" id="PF00447"/>
    </source>
</evidence>
<evidence type="ECO:0000313" key="7">
    <source>
        <dbReference type="Proteomes" id="UP001530315"/>
    </source>
</evidence>
<feature type="domain" description="HSF-type DNA-binding" evidence="5">
    <location>
        <begin position="64"/>
        <end position="122"/>
    </location>
</feature>
<dbReference type="InterPro" id="IPR036388">
    <property type="entry name" value="WH-like_DNA-bd_sf"/>
</dbReference>
<evidence type="ECO:0000256" key="4">
    <source>
        <dbReference type="SAM" id="MobiDB-lite"/>
    </source>
</evidence>
<accession>A0ABD3QYE6</accession>
<dbReference type="GO" id="GO:0005634">
    <property type="term" value="C:nucleus"/>
    <property type="evidence" value="ECO:0007669"/>
    <property type="project" value="UniProtKB-SubCell"/>
</dbReference>
<dbReference type="Proteomes" id="UP001530315">
    <property type="component" value="Unassembled WGS sequence"/>
</dbReference>
<feature type="compositionally biased region" description="Low complexity" evidence="4">
    <location>
        <begin position="310"/>
        <end position="320"/>
    </location>
</feature>
<proteinExistence type="predicted"/>
<protein>
    <recommendedName>
        <fullName evidence="5">HSF-type DNA-binding domain-containing protein</fullName>
    </recommendedName>
</protein>
<evidence type="ECO:0000313" key="6">
    <source>
        <dbReference type="EMBL" id="KAL3805548.1"/>
    </source>
</evidence>
<dbReference type="EMBL" id="JALLAZ020000027">
    <property type="protein sequence ID" value="KAL3805548.1"/>
    <property type="molecule type" value="Genomic_DNA"/>
</dbReference>
<dbReference type="AlphaFoldDB" id="A0ABD3QYE6"/>
<dbReference type="Pfam" id="PF00447">
    <property type="entry name" value="HSF_DNA-bind"/>
    <property type="match status" value="2"/>
</dbReference>
<keyword evidence="3" id="KW-0539">Nucleus</keyword>
<organism evidence="6 7">
    <name type="scientific">Stephanodiscus triporus</name>
    <dbReference type="NCBI Taxonomy" id="2934178"/>
    <lineage>
        <taxon>Eukaryota</taxon>
        <taxon>Sar</taxon>
        <taxon>Stramenopiles</taxon>
        <taxon>Ochrophyta</taxon>
        <taxon>Bacillariophyta</taxon>
        <taxon>Coscinodiscophyceae</taxon>
        <taxon>Thalassiosirophycidae</taxon>
        <taxon>Stephanodiscales</taxon>
        <taxon>Stephanodiscaceae</taxon>
        <taxon>Stephanodiscus</taxon>
    </lineage>
</organism>
<dbReference type="PANTHER" id="PTHR10015:SF206">
    <property type="entry name" value="HSF-TYPE DNA-BINDING DOMAIN-CONTAINING PROTEIN"/>
    <property type="match status" value="1"/>
</dbReference>
<dbReference type="InterPro" id="IPR036390">
    <property type="entry name" value="WH_DNA-bd_sf"/>
</dbReference>
<feature type="region of interest" description="Disordered" evidence="4">
    <location>
        <begin position="1"/>
        <end position="29"/>
    </location>
</feature>
<feature type="region of interest" description="Disordered" evidence="4">
    <location>
        <begin position="310"/>
        <end position="361"/>
    </location>
</feature>
<reference evidence="6 7" key="1">
    <citation type="submission" date="2024-10" db="EMBL/GenBank/DDBJ databases">
        <title>Updated reference genomes for cyclostephanoid diatoms.</title>
        <authorList>
            <person name="Roberts W.R."/>
            <person name="Alverson A.J."/>
        </authorList>
    </citation>
    <scope>NUCLEOTIDE SEQUENCE [LARGE SCALE GENOMIC DNA]</scope>
    <source>
        <strain evidence="6 7">AJA276-08</strain>
    </source>
</reference>
<name>A0ABD3QYE6_9STRA</name>
<sequence>MLKATNTTVDGDGEVLSRQSPAASANSRAPLRRVDNTYRDFSRFHLAGLGGHLVSGKSERGNFPAKLHLILSTPGLSHPHGRAWKIHNKELLISEVTPKFFSQSKYESFTRQLNGWGFKRLYSVPPHGRAWKIHNKELFISEVTPKFFAQSKYESFTRQLNGWGFKRLQQPGNDFNAYYHECFLRGLPHLTAMMRRVSPNQGKLLPHVEGEPNFYEIDKRFPLSPTMMPYQGHFQCPPGYGAPWEPPLGYHTGPNQLSSSSEVYGPPPPFYGHHGHPHAVAAYNPQIGSYPPYPPQYQMQYGHQPYEQYPYHSSSPWSPHGTTLRRDNAPPSSAGTAKSGEVSSAEAVGENVPLESDRSAM</sequence>
<dbReference type="InterPro" id="IPR000232">
    <property type="entry name" value="HSF_DNA-bd"/>
</dbReference>
<evidence type="ECO:0000256" key="2">
    <source>
        <dbReference type="ARBA" id="ARBA00023125"/>
    </source>
</evidence>
<keyword evidence="2" id="KW-0238">DNA-binding</keyword>
<dbReference type="Gene3D" id="1.10.10.10">
    <property type="entry name" value="Winged helix-like DNA-binding domain superfamily/Winged helix DNA-binding domain"/>
    <property type="match status" value="2"/>
</dbReference>
<dbReference type="FunFam" id="1.10.10.10:FF:000479">
    <property type="entry name" value="Predicted protein"/>
    <property type="match status" value="1"/>
</dbReference>
<evidence type="ECO:0000256" key="3">
    <source>
        <dbReference type="ARBA" id="ARBA00023242"/>
    </source>
</evidence>
<keyword evidence="7" id="KW-1185">Reference proteome</keyword>
<feature type="compositionally biased region" description="Polar residues" evidence="4">
    <location>
        <begin position="17"/>
        <end position="27"/>
    </location>
</feature>
<dbReference type="SUPFAM" id="SSF46785">
    <property type="entry name" value="Winged helix' DNA-binding domain"/>
    <property type="match status" value="2"/>
</dbReference>
<comment type="caution">
    <text evidence="6">The sequence shown here is derived from an EMBL/GenBank/DDBJ whole genome shotgun (WGS) entry which is preliminary data.</text>
</comment>
<comment type="subcellular location">
    <subcellularLocation>
        <location evidence="1">Nucleus</location>
    </subcellularLocation>
</comment>
<feature type="domain" description="HSF-type DNA-binding" evidence="5">
    <location>
        <begin position="126"/>
        <end position="196"/>
    </location>
</feature>
<dbReference type="PANTHER" id="PTHR10015">
    <property type="entry name" value="HEAT SHOCK TRANSCRIPTION FACTOR"/>
    <property type="match status" value="1"/>
</dbReference>
<evidence type="ECO:0000256" key="1">
    <source>
        <dbReference type="ARBA" id="ARBA00004123"/>
    </source>
</evidence>